<dbReference type="GO" id="GO:0016740">
    <property type="term" value="F:transferase activity"/>
    <property type="evidence" value="ECO:0007669"/>
    <property type="project" value="UniProtKB-KW"/>
</dbReference>
<feature type="region of interest" description="Disordered" evidence="1">
    <location>
        <begin position="145"/>
        <end position="176"/>
    </location>
</feature>
<dbReference type="AlphaFoldDB" id="E7QYJ1"/>
<reference evidence="2 4" key="1">
    <citation type="journal article" date="2014" name="ISME J.">
        <title>Trehalose/2-sulfotrehalose biosynthesis and glycine-betaine uptake are widely spread mechanisms for osmoadaptation in the Halobacteriales.</title>
        <authorList>
            <person name="Youssef N.H."/>
            <person name="Savage-Ashlock K.N."/>
            <person name="McCully A.L."/>
            <person name="Luedtke B."/>
            <person name="Shaw E.I."/>
            <person name="Hoff W.D."/>
            <person name="Elshahed M.S."/>
        </authorList>
    </citation>
    <scope>NUCLEOTIDE SEQUENCE [LARGE SCALE GENOMIC DNA]</scope>
    <source>
        <strain evidence="2 4">DX253</strain>
    </source>
</reference>
<dbReference type="SUPFAM" id="SSF81301">
    <property type="entry name" value="Nucleotidyltransferase"/>
    <property type="match status" value="1"/>
</dbReference>
<dbReference type="PANTHER" id="PTHR34822">
    <property type="entry name" value="GRPB DOMAIN PROTEIN (AFU_ORTHOLOGUE AFUA_1G01530)"/>
    <property type="match status" value="1"/>
</dbReference>
<dbReference type="PATRIC" id="fig|797209.4.peg.3798"/>
<dbReference type="InterPro" id="IPR043519">
    <property type="entry name" value="NT_sf"/>
</dbReference>
<dbReference type="OrthoDB" id="330317at2157"/>
<dbReference type="EMBL" id="FRAN01000001">
    <property type="protein sequence ID" value="SHJ99430.1"/>
    <property type="molecule type" value="Genomic_DNA"/>
</dbReference>
<evidence type="ECO:0000313" key="5">
    <source>
        <dbReference type="Proteomes" id="UP000184203"/>
    </source>
</evidence>
<evidence type="ECO:0000313" key="4">
    <source>
        <dbReference type="Proteomes" id="UP000003751"/>
    </source>
</evidence>
<keyword evidence="5" id="KW-1185">Reference proteome</keyword>
<organism evidence="2 4">
    <name type="scientific">Haladaptatus paucihalophilus DX253</name>
    <dbReference type="NCBI Taxonomy" id="797209"/>
    <lineage>
        <taxon>Archaea</taxon>
        <taxon>Methanobacteriati</taxon>
        <taxon>Methanobacteriota</taxon>
        <taxon>Stenosarchaea group</taxon>
        <taxon>Halobacteria</taxon>
        <taxon>Halobacteriales</taxon>
        <taxon>Haladaptataceae</taxon>
        <taxon>Haladaptatus</taxon>
    </lineage>
</organism>
<dbReference type="Proteomes" id="UP000184203">
    <property type="component" value="Unassembled WGS sequence"/>
</dbReference>
<evidence type="ECO:0000313" key="3">
    <source>
        <dbReference type="EMBL" id="SHJ99430.1"/>
    </source>
</evidence>
<dbReference type="Pfam" id="PF04229">
    <property type="entry name" value="GrpB"/>
    <property type="match status" value="1"/>
</dbReference>
<dbReference type="RefSeq" id="WP_007982637.1">
    <property type="nucleotide sequence ID" value="NZ_AEMG01000028.1"/>
</dbReference>
<protein>
    <submittedName>
        <fullName evidence="3">GrpB domain, predicted nucleotidyltransferase, UPF0157 family</fullName>
    </submittedName>
</protein>
<accession>E7QYJ1</accession>
<dbReference type="PANTHER" id="PTHR34822:SF1">
    <property type="entry name" value="GRPB FAMILY PROTEIN"/>
    <property type="match status" value="1"/>
</dbReference>
<evidence type="ECO:0000313" key="2">
    <source>
        <dbReference type="EMBL" id="EFW90257.1"/>
    </source>
</evidence>
<keyword evidence="3" id="KW-0808">Transferase</keyword>
<dbReference type="Gene3D" id="3.30.460.10">
    <property type="entry name" value="Beta Polymerase, domain 2"/>
    <property type="match status" value="1"/>
</dbReference>
<reference evidence="5" key="2">
    <citation type="submission" date="2016-11" db="EMBL/GenBank/DDBJ databases">
        <authorList>
            <person name="Varghese N."/>
            <person name="Submissions S."/>
        </authorList>
    </citation>
    <scope>NUCLEOTIDE SEQUENCE [LARGE SCALE GENOMIC DNA]</scope>
    <source>
        <strain evidence="5">DX253</strain>
    </source>
</reference>
<reference evidence="3" key="3">
    <citation type="submission" date="2016-11" db="EMBL/GenBank/DDBJ databases">
        <authorList>
            <person name="Jaros S."/>
            <person name="Januszkiewicz K."/>
            <person name="Wedrychowicz H."/>
        </authorList>
    </citation>
    <scope>NUCLEOTIDE SEQUENCE [LARGE SCALE GENOMIC DNA]</scope>
    <source>
        <strain evidence="3">DX253</strain>
    </source>
</reference>
<gene>
    <name evidence="3" type="ORF">SAMN05444342_0206</name>
    <name evidence="2" type="ORF">ZOD2009_19408</name>
</gene>
<sequence>MVGLQRGTVELEPHRDEWRREYETEVERIREVTGDDGLAFEHVGSTAIPNIVAKPIIDVLAVVEDASHAARLVSVLEGHGYEYRPNDGVPDRAFLAKGPRANRTHYLSLTEAGSDCYRESVLFRDFLREHPSAAAEYDRLKRELADEHGDDRPTYTRKKEPFIRRVLERASDERNP</sequence>
<dbReference type="EMBL" id="AEMG01000028">
    <property type="protein sequence ID" value="EFW90257.1"/>
    <property type="molecule type" value="Genomic_DNA"/>
</dbReference>
<proteinExistence type="predicted"/>
<dbReference type="STRING" id="797209.GCA_000376445_00732"/>
<dbReference type="InterPro" id="IPR007344">
    <property type="entry name" value="GrpB/CoaE"/>
</dbReference>
<dbReference type="eggNOG" id="arCOG04790">
    <property type="taxonomic scope" value="Archaea"/>
</dbReference>
<name>E7QYJ1_HALPU</name>
<evidence type="ECO:0000256" key="1">
    <source>
        <dbReference type="SAM" id="MobiDB-lite"/>
    </source>
</evidence>
<dbReference type="Proteomes" id="UP000003751">
    <property type="component" value="Unassembled WGS sequence"/>
</dbReference>